<sequence length="74" mass="7651">MATQAYCVKCKAKREMKGEKQVTMKNGRNALSGTCSVCGTKMFKIGGGSGGGAKAKAKAPAKKAAKKKAGKKKK</sequence>
<evidence type="ECO:0000259" key="2">
    <source>
        <dbReference type="Pfam" id="PF18930"/>
    </source>
</evidence>
<dbReference type="Pfam" id="PF18930">
    <property type="entry name" value="DUF5679"/>
    <property type="match status" value="1"/>
</dbReference>
<dbReference type="InterPro" id="IPR044044">
    <property type="entry name" value="DUF5679"/>
</dbReference>
<name>A0A060HME1_9ARCH</name>
<proteinExistence type="predicted"/>
<feature type="domain" description="DUF5679" evidence="2">
    <location>
        <begin position="6"/>
        <end position="45"/>
    </location>
</feature>
<dbReference type="Proteomes" id="UP000027093">
    <property type="component" value="Chromosome"/>
</dbReference>
<dbReference type="EMBL" id="CP007536">
    <property type="protein sequence ID" value="AIC14741.1"/>
    <property type="molecule type" value="Genomic_DNA"/>
</dbReference>
<evidence type="ECO:0000256" key="1">
    <source>
        <dbReference type="SAM" id="MobiDB-lite"/>
    </source>
</evidence>
<accession>A0A060HME1</accession>
<reference evidence="3 4" key="1">
    <citation type="journal article" date="2014" name="Int. J. Syst. Evol. Microbiol.">
        <title>Nitrososphaera viennensis gen. nov., sp. nov., an aerobic and mesophilic, ammonia-oxidizing archaeon from soil and a member of the archaeal phylum Thaumarchaeota.</title>
        <authorList>
            <person name="Stieglmeier M."/>
            <person name="Klingl A."/>
            <person name="Alves R.J."/>
            <person name="Rittmann S.K."/>
            <person name="Melcher M."/>
            <person name="Leisch N."/>
            <person name="Schleper C."/>
        </authorList>
    </citation>
    <scope>NUCLEOTIDE SEQUENCE [LARGE SCALE GENOMIC DNA]</scope>
    <source>
        <strain evidence="3">EN76</strain>
    </source>
</reference>
<feature type="region of interest" description="Disordered" evidence="1">
    <location>
        <begin position="48"/>
        <end position="74"/>
    </location>
</feature>
<evidence type="ECO:0000313" key="4">
    <source>
        <dbReference type="Proteomes" id="UP000027093"/>
    </source>
</evidence>
<feature type="compositionally biased region" description="Basic residues" evidence="1">
    <location>
        <begin position="55"/>
        <end position="74"/>
    </location>
</feature>
<dbReference type="KEGG" id="nvn:NVIE_005420"/>
<dbReference type="AlphaFoldDB" id="A0A060HME1"/>
<evidence type="ECO:0000313" key="3">
    <source>
        <dbReference type="EMBL" id="AIC14741.1"/>
    </source>
</evidence>
<organism evidence="3 4">
    <name type="scientific">Nitrososphaera viennensis EN76</name>
    <dbReference type="NCBI Taxonomy" id="926571"/>
    <lineage>
        <taxon>Archaea</taxon>
        <taxon>Nitrososphaerota</taxon>
        <taxon>Nitrososphaeria</taxon>
        <taxon>Nitrososphaerales</taxon>
        <taxon>Nitrososphaeraceae</taxon>
        <taxon>Nitrososphaera</taxon>
    </lineage>
</organism>
<protein>
    <recommendedName>
        <fullName evidence="2">DUF5679 domain-containing protein</fullName>
    </recommendedName>
</protein>
<gene>
    <name evidence="3" type="ORF">NVIE_005420</name>
</gene>
<keyword evidence="4" id="KW-1185">Reference proteome</keyword>
<dbReference type="HOGENOM" id="CLU_200165_0_0_2"/>